<dbReference type="Proteomes" id="UP001596011">
    <property type="component" value="Unassembled WGS sequence"/>
</dbReference>
<evidence type="ECO:0008006" key="3">
    <source>
        <dbReference type="Google" id="ProtNLM"/>
    </source>
</evidence>
<sequence length="57" mass="6456">MAKASPQDGRSLLLHAQQDDGSWKPNFPMWTPLVAHEWGGYLTMARLKTLRSYGRIA</sequence>
<dbReference type="EMBL" id="JBHSFI010000003">
    <property type="protein sequence ID" value="MFC4628009.1"/>
    <property type="molecule type" value="Genomic_DNA"/>
</dbReference>
<organism evidence="1 2">
    <name type="scientific">Promicromonospora alba</name>
    <dbReference type="NCBI Taxonomy" id="1616110"/>
    <lineage>
        <taxon>Bacteria</taxon>
        <taxon>Bacillati</taxon>
        <taxon>Actinomycetota</taxon>
        <taxon>Actinomycetes</taxon>
        <taxon>Micrococcales</taxon>
        <taxon>Promicromonosporaceae</taxon>
        <taxon>Promicromonospora</taxon>
    </lineage>
</organism>
<keyword evidence="2" id="KW-1185">Reference proteome</keyword>
<evidence type="ECO:0000313" key="2">
    <source>
        <dbReference type="Proteomes" id="UP001596011"/>
    </source>
</evidence>
<protein>
    <recommendedName>
        <fullName evidence="3">Squalene cyclase N-terminal domain-containing protein</fullName>
    </recommendedName>
</protein>
<dbReference type="RefSeq" id="WP_377133680.1">
    <property type="nucleotide sequence ID" value="NZ_JBHSFI010000003.1"/>
</dbReference>
<comment type="caution">
    <text evidence="1">The sequence shown here is derived from an EMBL/GenBank/DDBJ whole genome shotgun (WGS) entry which is preliminary data.</text>
</comment>
<proteinExistence type="predicted"/>
<evidence type="ECO:0000313" key="1">
    <source>
        <dbReference type="EMBL" id="MFC4628009.1"/>
    </source>
</evidence>
<name>A0ABV9HFE2_9MICO</name>
<gene>
    <name evidence="1" type="ORF">ACFO6V_07185</name>
</gene>
<accession>A0ABV9HFE2</accession>
<reference evidence="2" key="1">
    <citation type="journal article" date="2019" name="Int. J. Syst. Evol. Microbiol.">
        <title>The Global Catalogue of Microorganisms (GCM) 10K type strain sequencing project: providing services to taxonomists for standard genome sequencing and annotation.</title>
        <authorList>
            <consortium name="The Broad Institute Genomics Platform"/>
            <consortium name="The Broad Institute Genome Sequencing Center for Infectious Disease"/>
            <person name="Wu L."/>
            <person name="Ma J."/>
        </authorList>
    </citation>
    <scope>NUCLEOTIDE SEQUENCE [LARGE SCALE GENOMIC DNA]</scope>
    <source>
        <strain evidence="2">CCUG 42722</strain>
    </source>
</reference>